<comment type="similarity">
    <text evidence="3">Belongs to the CheD family.</text>
</comment>
<dbReference type="GO" id="GO:0050568">
    <property type="term" value="F:protein-glutamine glutaminase activity"/>
    <property type="evidence" value="ECO:0007669"/>
    <property type="project" value="UniProtKB-UniRule"/>
</dbReference>
<reference evidence="4" key="1">
    <citation type="submission" date="2022-03" db="EMBL/GenBank/DDBJ databases">
        <title>Sea Food Isolates.</title>
        <authorList>
            <person name="Li C."/>
        </authorList>
    </citation>
    <scope>NUCLEOTIDE SEQUENCE</scope>
    <source>
        <strain evidence="4">19NY04SH05-1</strain>
    </source>
</reference>
<dbReference type="PANTHER" id="PTHR35147:SF3">
    <property type="entry name" value="CHEMORECEPTOR GLUTAMINE DEAMIDASE CHED 1-RELATED"/>
    <property type="match status" value="1"/>
</dbReference>
<comment type="catalytic activity">
    <reaction evidence="3">
        <text>L-glutaminyl-[protein] + H2O = L-glutamyl-[protein] + NH4(+)</text>
        <dbReference type="Rhea" id="RHEA:16441"/>
        <dbReference type="Rhea" id="RHEA-COMP:10207"/>
        <dbReference type="Rhea" id="RHEA-COMP:10208"/>
        <dbReference type="ChEBI" id="CHEBI:15377"/>
        <dbReference type="ChEBI" id="CHEBI:28938"/>
        <dbReference type="ChEBI" id="CHEBI:29973"/>
        <dbReference type="ChEBI" id="CHEBI:30011"/>
        <dbReference type="EC" id="3.5.1.44"/>
    </reaction>
</comment>
<keyword evidence="1 3" id="KW-0145">Chemotaxis</keyword>
<dbReference type="EC" id="3.5.1.44" evidence="3"/>
<sequence>MMMQREIMLHPGEFFFGQEDAVIKTHLGSCVAITMWHPQHKSGGMCHYMLPTRGVKTTTLDGRYGDEAITLFLEAIRQYPSPIQEYEVKLFGGGHMFDITTPAGDYPNVADQNIQAAWQLTRHLGLTIKAHHLGLSGHRSLIFELNHGHVWVRHHRLPHHRGTGE</sequence>
<dbReference type="HAMAP" id="MF_01440">
    <property type="entry name" value="CheD"/>
    <property type="match status" value="1"/>
</dbReference>
<evidence type="ECO:0000313" key="4">
    <source>
        <dbReference type="EMBL" id="XAG40617.1"/>
    </source>
</evidence>
<gene>
    <name evidence="3 4" type="primary">cheD</name>
    <name evidence="4" type="ORF">MRK42_16705</name>
</gene>
<dbReference type="InterPro" id="IPR011324">
    <property type="entry name" value="Cytotoxic_necrot_fac-like_cat"/>
</dbReference>
<dbReference type="EMBL" id="CP095328">
    <property type="protein sequence ID" value="XAG40617.1"/>
    <property type="molecule type" value="Genomic_DNA"/>
</dbReference>
<keyword evidence="2 3" id="KW-0378">Hydrolase</keyword>
<dbReference type="InterPro" id="IPR038592">
    <property type="entry name" value="CheD-like_sf"/>
</dbReference>
<dbReference type="GO" id="GO:0006935">
    <property type="term" value="P:chemotaxis"/>
    <property type="evidence" value="ECO:0007669"/>
    <property type="project" value="UniProtKB-UniRule"/>
</dbReference>
<evidence type="ECO:0000256" key="3">
    <source>
        <dbReference type="HAMAP-Rule" id="MF_01440"/>
    </source>
</evidence>
<name>A0AAU6T6L1_9GAMM</name>
<dbReference type="Pfam" id="PF03975">
    <property type="entry name" value="CheD"/>
    <property type="match status" value="1"/>
</dbReference>
<dbReference type="SUPFAM" id="SSF64438">
    <property type="entry name" value="CNF1/YfiH-like putative cysteine hydrolases"/>
    <property type="match status" value="1"/>
</dbReference>
<dbReference type="CDD" id="cd16352">
    <property type="entry name" value="CheD"/>
    <property type="match status" value="1"/>
</dbReference>
<accession>A0AAU6T6L1</accession>
<evidence type="ECO:0000256" key="1">
    <source>
        <dbReference type="ARBA" id="ARBA00022500"/>
    </source>
</evidence>
<organism evidence="4">
    <name type="scientific">Aeromonas sp. 19NY04SH05-1</name>
    <dbReference type="NCBI Taxonomy" id="2920537"/>
    <lineage>
        <taxon>Bacteria</taxon>
        <taxon>Pseudomonadati</taxon>
        <taxon>Pseudomonadota</taxon>
        <taxon>Gammaproteobacteria</taxon>
        <taxon>Aeromonadales</taxon>
        <taxon>Aeromonadaceae</taxon>
        <taxon>Aeromonas</taxon>
    </lineage>
</organism>
<dbReference type="AlphaFoldDB" id="A0AAU6T6L1"/>
<dbReference type="InterPro" id="IPR005659">
    <property type="entry name" value="Chemorcpt_Glu_NH3ase_CheD"/>
</dbReference>
<protein>
    <recommendedName>
        <fullName evidence="3">Probable chemoreceptor glutamine deamidase CheD</fullName>
        <ecNumber evidence="3">3.5.1.44</ecNumber>
    </recommendedName>
</protein>
<proteinExistence type="inferred from homology"/>
<dbReference type="PANTHER" id="PTHR35147">
    <property type="entry name" value="CHEMORECEPTOR GLUTAMINE DEAMIDASE CHED-RELATED"/>
    <property type="match status" value="1"/>
</dbReference>
<evidence type="ECO:0000256" key="2">
    <source>
        <dbReference type="ARBA" id="ARBA00022801"/>
    </source>
</evidence>
<dbReference type="NCBIfam" id="NF010020">
    <property type="entry name" value="PRK13498.1"/>
    <property type="match status" value="1"/>
</dbReference>
<dbReference type="Gene3D" id="3.30.1330.200">
    <property type="match status" value="1"/>
</dbReference>
<comment type="function">
    <text evidence="3">Probably deamidates glutamine residues to glutamate on methyl-accepting chemotaxis receptors (MCPs), playing an important role in chemotaxis.</text>
</comment>